<dbReference type="InterPro" id="IPR023393">
    <property type="entry name" value="START-like_dom_sf"/>
</dbReference>
<dbReference type="Gene3D" id="3.30.530.20">
    <property type="match status" value="1"/>
</dbReference>
<dbReference type="RefSeq" id="WP_058374364.1">
    <property type="nucleotide sequence ID" value="NZ_CP011034.1"/>
</dbReference>
<gene>
    <name evidence="1" type="ORF">PTRA_a3427</name>
</gene>
<sequence>MNITVAVIINGPKRKVWAAITDIENSTNMLSGIIDLKIIEKPPQGLVGLKWLETRKMFGKAASETMWITEAVTNEYYCTRAENCGAVYTTKLSLTAAEPGTCLTMTFSDSSESIWVKMMSAVMGVFLKNSMRKMLKKDLDEIKHYVESKK</sequence>
<reference evidence="1 2" key="1">
    <citation type="submission" date="2015-03" db="EMBL/GenBank/DDBJ databases">
        <authorList>
            <person name="Murphy D."/>
        </authorList>
    </citation>
    <scope>NUCLEOTIDE SEQUENCE [LARGE SCALE GENOMIC DNA]</scope>
    <source>
        <strain evidence="1 2">KMM 520</strain>
    </source>
</reference>
<proteinExistence type="predicted"/>
<dbReference type="KEGG" id="ptn:PTRA_a3427"/>
<dbReference type="AlphaFoldDB" id="A0A0U2NJP0"/>
<dbReference type="PATRIC" id="fig|1315283.4.peg.2991"/>
<name>A0A0U2NJP0_9GAMM</name>
<dbReference type="Proteomes" id="UP000065261">
    <property type="component" value="Chromosome I"/>
</dbReference>
<dbReference type="SUPFAM" id="SSF55961">
    <property type="entry name" value="Bet v1-like"/>
    <property type="match status" value="1"/>
</dbReference>
<evidence type="ECO:0000313" key="2">
    <source>
        <dbReference type="Proteomes" id="UP000065261"/>
    </source>
</evidence>
<evidence type="ECO:0000313" key="1">
    <source>
        <dbReference type="EMBL" id="ALS34403.1"/>
    </source>
</evidence>
<dbReference type="EMBL" id="CP011034">
    <property type="protein sequence ID" value="ALS34403.1"/>
    <property type="molecule type" value="Genomic_DNA"/>
</dbReference>
<accession>A0A0U2NJP0</accession>
<evidence type="ECO:0008006" key="3">
    <source>
        <dbReference type="Google" id="ProtNLM"/>
    </source>
</evidence>
<protein>
    <recommendedName>
        <fullName evidence="3">Polyketide cyclase / dehydrase and lipid transport</fullName>
    </recommendedName>
</protein>
<organism evidence="1">
    <name type="scientific">Pseudoalteromonas translucida KMM 520</name>
    <dbReference type="NCBI Taxonomy" id="1315283"/>
    <lineage>
        <taxon>Bacteria</taxon>
        <taxon>Pseudomonadati</taxon>
        <taxon>Pseudomonadota</taxon>
        <taxon>Gammaproteobacteria</taxon>
        <taxon>Alteromonadales</taxon>
        <taxon>Pseudoalteromonadaceae</taxon>
        <taxon>Pseudoalteromonas</taxon>
    </lineage>
</organism>
<dbReference type="OrthoDB" id="4773254at2"/>